<dbReference type="InterPro" id="IPR046373">
    <property type="entry name" value="Acyl-CoA_Oxase/DH_mid-dom_sf"/>
</dbReference>
<evidence type="ECO:0000313" key="11">
    <source>
        <dbReference type="Proteomes" id="UP001601976"/>
    </source>
</evidence>
<keyword evidence="11" id="KW-1185">Reference proteome</keyword>
<dbReference type="Gene3D" id="2.40.110.10">
    <property type="entry name" value="Butyryl-CoA Dehydrogenase, subunit A, domain 2"/>
    <property type="match status" value="1"/>
</dbReference>
<dbReference type="Gene3D" id="1.20.140.10">
    <property type="entry name" value="Butyryl-CoA Dehydrogenase, subunit A, domain 3"/>
    <property type="match status" value="1"/>
</dbReference>
<dbReference type="InterPro" id="IPR052161">
    <property type="entry name" value="Mycobact_Acyl-CoA_DH"/>
</dbReference>
<dbReference type="Pfam" id="PF00441">
    <property type="entry name" value="Acyl-CoA_dh_1"/>
    <property type="match status" value="1"/>
</dbReference>
<keyword evidence="5 6" id="KW-0560">Oxidoreductase</keyword>
<dbReference type="Gene3D" id="1.10.540.10">
    <property type="entry name" value="Acyl-CoA dehydrogenase/oxidase, N-terminal domain"/>
    <property type="match status" value="1"/>
</dbReference>
<comment type="similarity">
    <text evidence="2 6">Belongs to the acyl-CoA dehydrogenase family.</text>
</comment>
<dbReference type="SUPFAM" id="SSF47203">
    <property type="entry name" value="Acyl-CoA dehydrogenase C-terminal domain-like"/>
    <property type="match status" value="1"/>
</dbReference>
<accession>A0ABW6RHW3</accession>
<dbReference type="InterPro" id="IPR009100">
    <property type="entry name" value="AcylCoA_DH/oxidase_NM_dom_sf"/>
</dbReference>
<dbReference type="Pfam" id="PF02771">
    <property type="entry name" value="Acyl-CoA_dh_N"/>
    <property type="match status" value="1"/>
</dbReference>
<dbReference type="InterPro" id="IPR009075">
    <property type="entry name" value="AcylCo_DH/oxidase_C"/>
</dbReference>
<comment type="cofactor">
    <cofactor evidence="1 6">
        <name>FAD</name>
        <dbReference type="ChEBI" id="CHEBI:57692"/>
    </cofactor>
</comment>
<feature type="domain" description="Acyl-CoA dehydrogenase/oxidase C-terminal" evidence="7">
    <location>
        <begin position="231"/>
        <end position="374"/>
    </location>
</feature>
<keyword evidence="3 6" id="KW-0285">Flavoprotein</keyword>
<evidence type="ECO:0000256" key="3">
    <source>
        <dbReference type="ARBA" id="ARBA00022630"/>
    </source>
</evidence>
<dbReference type="InterPro" id="IPR013786">
    <property type="entry name" value="AcylCoA_DH/ox_N"/>
</dbReference>
<dbReference type="EMBL" id="JBIAPK010000004">
    <property type="protein sequence ID" value="MFF3340174.1"/>
    <property type="molecule type" value="Genomic_DNA"/>
</dbReference>
<evidence type="ECO:0000256" key="6">
    <source>
        <dbReference type="RuleBase" id="RU362125"/>
    </source>
</evidence>
<evidence type="ECO:0000259" key="9">
    <source>
        <dbReference type="Pfam" id="PF02771"/>
    </source>
</evidence>
<dbReference type="PANTHER" id="PTHR43292:SF4">
    <property type="entry name" value="ACYL-COA DEHYDROGENASE FADE34"/>
    <property type="match status" value="1"/>
</dbReference>
<name>A0ABW6RHW3_9ACTN</name>
<dbReference type="InterPro" id="IPR036250">
    <property type="entry name" value="AcylCo_DH-like_C"/>
</dbReference>
<dbReference type="EC" id="1.-.-.-" evidence="10"/>
<evidence type="ECO:0000313" key="10">
    <source>
        <dbReference type="EMBL" id="MFF3340174.1"/>
    </source>
</evidence>
<evidence type="ECO:0000256" key="5">
    <source>
        <dbReference type="ARBA" id="ARBA00023002"/>
    </source>
</evidence>
<evidence type="ECO:0000256" key="4">
    <source>
        <dbReference type="ARBA" id="ARBA00022827"/>
    </source>
</evidence>
<evidence type="ECO:0000256" key="1">
    <source>
        <dbReference type="ARBA" id="ARBA00001974"/>
    </source>
</evidence>
<sequence length="386" mass="42122">MDFDVPPESVDFANEVEEILTAPETGRLLQDVFARQDGMDGNPRELYRHLGDAGILAPSWPVEYGGRGADFTATVALLEKLVAHRIPQNLYCISVQNVGSLILAAGSEHQRKTLLPAIASTELTSCILFTEPGNGSDLAGITTSAVRDGTGWVINGRKTYNLKSAYADIALIAVRTDPQGSQYEGLTLFLVPLNAPGVVIRPIPSLANEQFHDIWFTDVHVDEDALFGQVGEGWSLITQMFAAERTGLDYYARGRHWLDLVAERLDEDGRQPSDVVRAERARHETRITASKLLSCQVMQNLQDGNADIAESSFAKWHCSESAQRIAWWALDTLGPDMLEPGSDAGDRTLEAAFREAPGMTISGGASEVMLDILSSARVFDHAPRGD</sequence>
<keyword evidence="4 6" id="KW-0274">FAD</keyword>
<evidence type="ECO:0000259" key="8">
    <source>
        <dbReference type="Pfam" id="PF02770"/>
    </source>
</evidence>
<gene>
    <name evidence="10" type="ORF">ACFYWW_15770</name>
</gene>
<dbReference type="InterPro" id="IPR037069">
    <property type="entry name" value="AcylCoA_DH/ox_N_sf"/>
</dbReference>
<dbReference type="RefSeq" id="WP_355713643.1">
    <property type="nucleotide sequence ID" value="NZ_JBEXNP010000002.1"/>
</dbReference>
<feature type="domain" description="Acyl-CoA dehydrogenase/oxidase N-terminal" evidence="9">
    <location>
        <begin position="41"/>
        <end position="122"/>
    </location>
</feature>
<dbReference type="InterPro" id="IPR006091">
    <property type="entry name" value="Acyl-CoA_Oxase/DH_mid-dom"/>
</dbReference>
<organism evidence="10 11">
    <name type="scientific">Streptomyces flavidovirens</name>
    <dbReference type="NCBI Taxonomy" id="67298"/>
    <lineage>
        <taxon>Bacteria</taxon>
        <taxon>Bacillati</taxon>
        <taxon>Actinomycetota</taxon>
        <taxon>Actinomycetes</taxon>
        <taxon>Kitasatosporales</taxon>
        <taxon>Streptomycetaceae</taxon>
        <taxon>Streptomyces</taxon>
    </lineage>
</organism>
<proteinExistence type="inferred from homology"/>
<dbReference type="SUPFAM" id="SSF56645">
    <property type="entry name" value="Acyl-CoA dehydrogenase NM domain-like"/>
    <property type="match status" value="1"/>
</dbReference>
<reference evidence="10 11" key="1">
    <citation type="submission" date="2024-10" db="EMBL/GenBank/DDBJ databases">
        <title>The Natural Products Discovery Center: Release of the First 8490 Sequenced Strains for Exploring Actinobacteria Biosynthetic Diversity.</title>
        <authorList>
            <person name="Kalkreuter E."/>
            <person name="Kautsar S.A."/>
            <person name="Yang D."/>
            <person name="Bader C.D."/>
            <person name="Teijaro C.N."/>
            <person name="Fluegel L."/>
            <person name="Davis C.M."/>
            <person name="Simpson J.R."/>
            <person name="Lauterbach L."/>
            <person name="Steele A.D."/>
            <person name="Gui C."/>
            <person name="Meng S."/>
            <person name="Li G."/>
            <person name="Viehrig K."/>
            <person name="Ye F."/>
            <person name="Su P."/>
            <person name="Kiefer A.F."/>
            <person name="Nichols A."/>
            <person name="Cepeda A.J."/>
            <person name="Yan W."/>
            <person name="Fan B."/>
            <person name="Jiang Y."/>
            <person name="Adhikari A."/>
            <person name="Zheng C.-J."/>
            <person name="Schuster L."/>
            <person name="Cowan T.M."/>
            <person name="Smanski M.J."/>
            <person name="Chevrette M.G."/>
            <person name="De Carvalho L.P.S."/>
            <person name="Shen B."/>
        </authorList>
    </citation>
    <scope>NUCLEOTIDE SEQUENCE [LARGE SCALE GENOMIC DNA]</scope>
    <source>
        <strain evidence="10 11">NPDC003029</strain>
    </source>
</reference>
<dbReference type="Proteomes" id="UP001601976">
    <property type="component" value="Unassembled WGS sequence"/>
</dbReference>
<dbReference type="Pfam" id="PF02770">
    <property type="entry name" value="Acyl-CoA_dh_M"/>
    <property type="match status" value="1"/>
</dbReference>
<evidence type="ECO:0000256" key="2">
    <source>
        <dbReference type="ARBA" id="ARBA00009347"/>
    </source>
</evidence>
<dbReference type="PANTHER" id="PTHR43292">
    <property type="entry name" value="ACYL-COA DEHYDROGENASE"/>
    <property type="match status" value="1"/>
</dbReference>
<dbReference type="GO" id="GO:0016491">
    <property type="term" value="F:oxidoreductase activity"/>
    <property type="evidence" value="ECO:0007669"/>
    <property type="project" value="UniProtKB-KW"/>
</dbReference>
<evidence type="ECO:0000259" key="7">
    <source>
        <dbReference type="Pfam" id="PF00441"/>
    </source>
</evidence>
<comment type="caution">
    <text evidence="10">The sequence shown here is derived from an EMBL/GenBank/DDBJ whole genome shotgun (WGS) entry which is preliminary data.</text>
</comment>
<protein>
    <submittedName>
        <fullName evidence="10">Acyl-CoA dehydrogenase family protein</fullName>
        <ecNumber evidence="10">1.-.-.-</ecNumber>
    </submittedName>
</protein>
<feature type="domain" description="Acyl-CoA oxidase/dehydrogenase middle" evidence="8">
    <location>
        <begin position="126"/>
        <end position="219"/>
    </location>
</feature>